<evidence type="ECO:0000256" key="1">
    <source>
        <dbReference type="SAM" id="MobiDB-lite"/>
    </source>
</evidence>
<dbReference type="Proteomes" id="UP000054387">
    <property type="component" value="Unassembled WGS sequence"/>
</dbReference>
<dbReference type="STRING" id="1514971.AUR64_18745"/>
<comment type="caution">
    <text evidence="3">The sequence shown here is derived from an EMBL/GenBank/DDBJ whole genome shotgun (WGS) entry which is preliminary data.</text>
</comment>
<sequence>MSFTVTYYCPHCETLVELERDEYLADKAVTPYPLEGWEYATPEEAYEDADGVELVCGDSDAPSVTFKPKGWIPGEASGADDGGGGADSGDAASDESDEDSQIGCGRAFYLSYVKYADGEELDPRRPSEFVDIGGDGRTGPRSPSGPSGPGGFWS</sequence>
<organism evidence="3 4">
    <name type="scientific">Haloprofundus marisrubri</name>
    <dbReference type="NCBI Taxonomy" id="1514971"/>
    <lineage>
        <taxon>Archaea</taxon>
        <taxon>Methanobacteriati</taxon>
        <taxon>Methanobacteriota</taxon>
        <taxon>Stenosarchaea group</taxon>
        <taxon>Halobacteria</taxon>
        <taxon>Halobacteriales</taxon>
        <taxon>Haloferacaceae</taxon>
        <taxon>Haloprofundus</taxon>
    </lineage>
</organism>
<feature type="region of interest" description="Disordered" evidence="1">
    <location>
        <begin position="65"/>
        <end position="102"/>
    </location>
</feature>
<dbReference type="InterPro" id="IPR058275">
    <property type="entry name" value="DUF7969"/>
</dbReference>
<evidence type="ECO:0000313" key="4">
    <source>
        <dbReference type="Proteomes" id="UP000054387"/>
    </source>
</evidence>
<name>A0A0W1R6R7_9EURY</name>
<accession>A0A0W1R6R7</accession>
<protein>
    <recommendedName>
        <fullName evidence="2">DUF7969 domain-containing protein</fullName>
    </recommendedName>
</protein>
<reference evidence="3 4" key="1">
    <citation type="submission" date="2015-12" db="EMBL/GenBank/DDBJ databases">
        <title>Haloprofundus marisrubri gen. nov., sp. nov., an extremely halophilic archaeon isolated from the Discovery deep brine-seawater interface in the Red Sea.</title>
        <authorList>
            <person name="Zhang G."/>
            <person name="Stingl U."/>
            <person name="Rashid M."/>
        </authorList>
    </citation>
    <scope>NUCLEOTIDE SEQUENCE [LARGE SCALE GENOMIC DNA]</scope>
    <source>
        <strain evidence="3 4">SB9</strain>
    </source>
</reference>
<dbReference type="AlphaFoldDB" id="A0A0W1R6R7"/>
<evidence type="ECO:0000259" key="2">
    <source>
        <dbReference type="Pfam" id="PF25923"/>
    </source>
</evidence>
<dbReference type="EMBL" id="LOPU01000030">
    <property type="protein sequence ID" value="KTG08703.1"/>
    <property type="molecule type" value="Genomic_DNA"/>
</dbReference>
<dbReference type="Pfam" id="PF25923">
    <property type="entry name" value="DUF7969"/>
    <property type="match status" value="1"/>
</dbReference>
<dbReference type="RefSeq" id="WP_058582987.1">
    <property type="nucleotide sequence ID" value="NZ_LOPU01000030.1"/>
</dbReference>
<proteinExistence type="predicted"/>
<feature type="domain" description="DUF7969" evidence="2">
    <location>
        <begin position="1"/>
        <end position="151"/>
    </location>
</feature>
<evidence type="ECO:0000313" key="3">
    <source>
        <dbReference type="EMBL" id="KTG08703.1"/>
    </source>
</evidence>
<feature type="region of interest" description="Disordered" evidence="1">
    <location>
        <begin position="120"/>
        <end position="154"/>
    </location>
</feature>
<keyword evidence="4" id="KW-1185">Reference proteome</keyword>
<gene>
    <name evidence="3" type="ORF">AUR64_18745</name>
</gene>
<dbReference type="OrthoDB" id="313263at2157"/>